<evidence type="ECO:0000313" key="2">
    <source>
        <dbReference type="Proteomes" id="UP000026962"/>
    </source>
</evidence>
<dbReference type="OMA" id="HGSCAGH"/>
<keyword evidence="2" id="KW-1185">Reference proteome</keyword>
<proteinExistence type="predicted"/>
<dbReference type="Proteomes" id="UP000026962">
    <property type="component" value="Chromosome 10"/>
</dbReference>
<name>A0A0E0M6P3_ORYPU</name>
<dbReference type="EnsemblPlants" id="OPUNC10G05730.1">
    <property type="protein sequence ID" value="OPUNC10G05730.1"/>
    <property type="gene ID" value="OPUNC10G05730"/>
</dbReference>
<organism evidence="1">
    <name type="scientific">Oryza punctata</name>
    <name type="common">Red rice</name>
    <dbReference type="NCBI Taxonomy" id="4537"/>
    <lineage>
        <taxon>Eukaryota</taxon>
        <taxon>Viridiplantae</taxon>
        <taxon>Streptophyta</taxon>
        <taxon>Embryophyta</taxon>
        <taxon>Tracheophyta</taxon>
        <taxon>Spermatophyta</taxon>
        <taxon>Magnoliopsida</taxon>
        <taxon>Liliopsida</taxon>
        <taxon>Poales</taxon>
        <taxon>Poaceae</taxon>
        <taxon>BOP clade</taxon>
        <taxon>Oryzoideae</taxon>
        <taxon>Oryzeae</taxon>
        <taxon>Oryzinae</taxon>
        <taxon>Oryza</taxon>
    </lineage>
</organism>
<dbReference type="Gramene" id="OPUNC10G05730.1">
    <property type="protein sequence ID" value="OPUNC10G05730.1"/>
    <property type="gene ID" value="OPUNC10G05730"/>
</dbReference>
<accession>A0A0E0M6P3</accession>
<reference evidence="1" key="1">
    <citation type="submission" date="2015-04" db="UniProtKB">
        <authorList>
            <consortium name="EnsemblPlants"/>
        </authorList>
    </citation>
    <scope>IDENTIFICATION</scope>
</reference>
<dbReference type="AlphaFoldDB" id="A0A0E0M6P3"/>
<evidence type="ECO:0000313" key="1">
    <source>
        <dbReference type="EnsemblPlants" id="OPUNC10G05730.1"/>
    </source>
</evidence>
<sequence length="177" mass="19626">MAVENIIEGPRDTCIRLLKRIQADLVILVASRKIEQASEREGRKAHRAKGDREHDYVIPGLGTEGELPAVAKGEGRNTCSSCIVVLQSTMETLNLAVGPSSSGAIIVLSGSGDLGCPSDFRRNSRKRLLWHAFWAQWERCKLGEKAEHCTEAWGQHGSCVSHIHSWQKRGSNSWQRL</sequence>
<protein>
    <submittedName>
        <fullName evidence="1">Uncharacterized protein</fullName>
    </submittedName>
</protein>
<dbReference type="HOGENOM" id="CLU_1520232_0_0_1"/>
<reference evidence="1" key="2">
    <citation type="submission" date="2018-05" db="EMBL/GenBank/DDBJ databases">
        <title>OpunRS2 (Oryza punctata Reference Sequence Version 2).</title>
        <authorList>
            <person name="Zhang J."/>
            <person name="Kudrna D."/>
            <person name="Lee S."/>
            <person name="Talag J."/>
            <person name="Welchert J."/>
            <person name="Wing R.A."/>
        </authorList>
    </citation>
    <scope>NUCLEOTIDE SEQUENCE [LARGE SCALE GENOMIC DNA]</scope>
</reference>